<dbReference type="InterPro" id="IPR000504">
    <property type="entry name" value="RRM_dom"/>
</dbReference>
<dbReference type="PROSITE" id="PS50102">
    <property type="entry name" value="RRM"/>
    <property type="match status" value="1"/>
</dbReference>
<protein>
    <submittedName>
        <fullName evidence="5">Polyadenylate-binding protein 7</fullName>
    </submittedName>
</protein>
<dbReference type="PANTHER" id="PTHR24012">
    <property type="entry name" value="RNA BINDING PROTEIN"/>
    <property type="match status" value="1"/>
</dbReference>
<feature type="non-terminal residue" evidence="5">
    <location>
        <position position="1"/>
    </location>
</feature>
<dbReference type="Pfam" id="PF00076">
    <property type="entry name" value="RRM_1"/>
    <property type="match status" value="1"/>
</dbReference>
<proteinExistence type="predicted"/>
<gene>
    <name evidence="5" type="ORF">Tci_566100</name>
</gene>
<dbReference type="AlphaFoldDB" id="A0A699IXL6"/>
<dbReference type="SUPFAM" id="SSF54928">
    <property type="entry name" value="RNA-binding domain, RBD"/>
    <property type="match status" value="1"/>
</dbReference>
<accession>A0A699IXL6</accession>
<evidence type="ECO:0000256" key="1">
    <source>
        <dbReference type="ARBA" id="ARBA00022737"/>
    </source>
</evidence>
<evidence type="ECO:0000259" key="4">
    <source>
        <dbReference type="PROSITE" id="PS50102"/>
    </source>
</evidence>
<dbReference type="EMBL" id="BKCJ010345225">
    <property type="protein sequence ID" value="GEZ94127.1"/>
    <property type="molecule type" value="Genomic_DNA"/>
</dbReference>
<keyword evidence="1" id="KW-0677">Repeat</keyword>
<dbReference type="GO" id="GO:0003723">
    <property type="term" value="F:RNA binding"/>
    <property type="evidence" value="ECO:0007669"/>
    <property type="project" value="UniProtKB-UniRule"/>
</dbReference>
<dbReference type="InterPro" id="IPR012677">
    <property type="entry name" value="Nucleotide-bd_a/b_plait_sf"/>
</dbReference>
<sequence length="97" mass="10809">MNAVETKNNTILSGRMIRVTWSRRDPFLRRSGVGNVFVKNLNESIDNVQLQELLKGFGNILSCKVVSFEDGVSRGFGFVYYDSEDCANAAIKNLNGC</sequence>
<dbReference type="InterPro" id="IPR035979">
    <property type="entry name" value="RBD_domain_sf"/>
</dbReference>
<feature type="domain" description="RRM" evidence="4">
    <location>
        <begin position="34"/>
        <end position="97"/>
    </location>
</feature>
<reference evidence="5" key="1">
    <citation type="journal article" date="2019" name="Sci. Rep.">
        <title>Draft genome of Tanacetum cinerariifolium, the natural source of mosquito coil.</title>
        <authorList>
            <person name="Yamashiro T."/>
            <person name="Shiraishi A."/>
            <person name="Satake H."/>
            <person name="Nakayama K."/>
        </authorList>
    </citation>
    <scope>NUCLEOTIDE SEQUENCE</scope>
</reference>
<dbReference type="Gene3D" id="3.30.70.330">
    <property type="match status" value="1"/>
</dbReference>
<organism evidence="5">
    <name type="scientific">Tanacetum cinerariifolium</name>
    <name type="common">Dalmatian daisy</name>
    <name type="synonym">Chrysanthemum cinerariifolium</name>
    <dbReference type="NCBI Taxonomy" id="118510"/>
    <lineage>
        <taxon>Eukaryota</taxon>
        <taxon>Viridiplantae</taxon>
        <taxon>Streptophyta</taxon>
        <taxon>Embryophyta</taxon>
        <taxon>Tracheophyta</taxon>
        <taxon>Spermatophyta</taxon>
        <taxon>Magnoliopsida</taxon>
        <taxon>eudicotyledons</taxon>
        <taxon>Gunneridae</taxon>
        <taxon>Pentapetalae</taxon>
        <taxon>asterids</taxon>
        <taxon>campanulids</taxon>
        <taxon>Asterales</taxon>
        <taxon>Asteraceae</taxon>
        <taxon>Asteroideae</taxon>
        <taxon>Anthemideae</taxon>
        <taxon>Anthemidinae</taxon>
        <taxon>Tanacetum</taxon>
    </lineage>
</organism>
<keyword evidence="2 3" id="KW-0694">RNA-binding</keyword>
<evidence type="ECO:0000313" key="5">
    <source>
        <dbReference type="EMBL" id="GEZ94127.1"/>
    </source>
</evidence>
<evidence type="ECO:0000256" key="2">
    <source>
        <dbReference type="ARBA" id="ARBA00022884"/>
    </source>
</evidence>
<comment type="caution">
    <text evidence="5">The sequence shown here is derived from an EMBL/GenBank/DDBJ whole genome shotgun (WGS) entry which is preliminary data.</text>
</comment>
<dbReference type="SMART" id="SM00360">
    <property type="entry name" value="RRM"/>
    <property type="match status" value="1"/>
</dbReference>
<evidence type="ECO:0000256" key="3">
    <source>
        <dbReference type="PROSITE-ProRule" id="PRU00176"/>
    </source>
</evidence>
<name>A0A699IXL6_TANCI</name>